<keyword evidence="4" id="KW-0012">Acyltransferase</keyword>
<name>A0A6A7K2R6_LACHE</name>
<keyword evidence="3 6" id="KW-0808">Transferase</keyword>
<evidence type="ECO:0000256" key="3">
    <source>
        <dbReference type="ARBA" id="ARBA00022679"/>
    </source>
</evidence>
<evidence type="ECO:0000256" key="4">
    <source>
        <dbReference type="ARBA" id="ARBA00023315"/>
    </source>
</evidence>
<organism evidence="6 7">
    <name type="scientific">Lactobacillus helveticus</name>
    <name type="common">Lactobacillus suntoryeus</name>
    <dbReference type="NCBI Taxonomy" id="1587"/>
    <lineage>
        <taxon>Bacteria</taxon>
        <taxon>Bacillati</taxon>
        <taxon>Bacillota</taxon>
        <taxon>Bacilli</taxon>
        <taxon>Lactobacillales</taxon>
        <taxon>Lactobacillaceae</taxon>
        <taxon>Lactobacillus</taxon>
    </lineage>
</organism>
<dbReference type="InterPro" id="IPR000182">
    <property type="entry name" value="GNAT_dom"/>
</dbReference>
<dbReference type="Proteomes" id="UP000430466">
    <property type="component" value="Unassembled WGS sequence"/>
</dbReference>
<evidence type="ECO:0000256" key="2">
    <source>
        <dbReference type="ARBA" id="ARBA00022490"/>
    </source>
</evidence>
<dbReference type="EMBL" id="WHOE01000090">
    <property type="protein sequence ID" value="MPW14758.1"/>
    <property type="molecule type" value="Genomic_DNA"/>
</dbReference>
<dbReference type="RefSeq" id="WP_152724209.1">
    <property type="nucleotide sequence ID" value="NZ_WHOE01000090.1"/>
</dbReference>
<evidence type="ECO:0000313" key="6">
    <source>
        <dbReference type="EMBL" id="MPW14758.1"/>
    </source>
</evidence>
<feature type="domain" description="N-acetyltransferase" evidence="5">
    <location>
        <begin position="32"/>
        <end position="179"/>
    </location>
</feature>
<evidence type="ECO:0000259" key="5">
    <source>
        <dbReference type="PROSITE" id="PS51186"/>
    </source>
</evidence>
<dbReference type="GO" id="GO:0008080">
    <property type="term" value="F:N-acetyltransferase activity"/>
    <property type="evidence" value="ECO:0007669"/>
    <property type="project" value="InterPro"/>
</dbReference>
<dbReference type="AlphaFoldDB" id="A0A6A7K2R6"/>
<comment type="caution">
    <text evidence="6">The sequence shown here is derived from an EMBL/GenBank/DDBJ whole genome shotgun (WGS) entry which is preliminary data.</text>
</comment>
<dbReference type="InterPro" id="IPR006464">
    <property type="entry name" value="AcTrfase_RimI/Ard1"/>
</dbReference>
<dbReference type="InterPro" id="IPR016181">
    <property type="entry name" value="Acyl_CoA_acyltransferase"/>
</dbReference>
<dbReference type="PROSITE" id="PS51186">
    <property type="entry name" value="GNAT"/>
    <property type="match status" value="1"/>
</dbReference>
<evidence type="ECO:0000256" key="1">
    <source>
        <dbReference type="ARBA" id="ARBA00005395"/>
    </source>
</evidence>
<dbReference type="Gene3D" id="3.40.630.30">
    <property type="match status" value="1"/>
</dbReference>
<proteinExistence type="inferred from homology"/>
<sequence>MLKKFNQFFHQSVNQIDMSFTPFILAINGKILQVMQANDDNIPDLLVLEQQVYSGRTPWSQFSFATELRKRNNSLYLVVYHASNLVAFIGARFSPEETHITNIAVSPLYQHQHIGHYLMEMMINSARDNGSDCVTLEVRTDNEIAQRLYRSLGFTGNFIRKNYYQDTHTDAINMVLWLSHIKLEKRSLRFE</sequence>
<dbReference type="SUPFAM" id="SSF55729">
    <property type="entry name" value="Acyl-CoA N-acyltransferases (Nat)"/>
    <property type="match status" value="1"/>
</dbReference>
<dbReference type="InterPro" id="IPR050680">
    <property type="entry name" value="YpeA/RimI_acetyltransf"/>
</dbReference>
<protein>
    <submittedName>
        <fullName evidence="6">Ribosomal-protein-alanine N-acetyltransferase</fullName>
    </submittedName>
</protein>
<dbReference type="PANTHER" id="PTHR43420">
    <property type="entry name" value="ACETYLTRANSFERASE"/>
    <property type="match status" value="1"/>
</dbReference>
<dbReference type="CDD" id="cd04301">
    <property type="entry name" value="NAT_SF"/>
    <property type="match status" value="1"/>
</dbReference>
<dbReference type="NCBIfam" id="TIGR01575">
    <property type="entry name" value="rimI"/>
    <property type="match status" value="1"/>
</dbReference>
<gene>
    <name evidence="6" type="primary">rimI</name>
    <name evidence="6" type="ORF">GDZ32_07670</name>
</gene>
<keyword evidence="2" id="KW-0963">Cytoplasm</keyword>
<accession>A0A6A7K2R6</accession>
<dbReference type="PANTHER" id="PTHR43420:SF44">
    <property type="entry name" value="ACETYLTRANSFERASE YPEA"/>
    <property type="match status" value="1"/>
</dbReference>
<evidence type="ECO:0000313" key="7">
    <source>
        <dbReference type="Proteomes" id="UP000430466"/>
    </source>
</evidence>
<reference evidence="6 7" key="1">
    <citation type="submission" date="2019-10" db="EMBL/GenBank/DDBJ databases">
        <title>Draft genome sequences of Lactobacillus strains.</title>
        <authorList>
            <person name="Cho G.-S."/>
            <person name="Fagbemigun O."/>
            <person name="Brinks E."/>
            <person name="Franz C.M.A.P."/>
        </authorList>
    </citation>
    <scope>NUCLEOTIDE SEQUENCE [LARGE SCALE GENOMIC DNA]</scope>
    <source>
        <strain evidence="6 7">313</strain>
    </source>
</reference>
<comment type="similarity">
    <text evidence="1">Belongs to the acetyltransferase family. RimI subfamily.</text>
</comment>
<dbReference type="Pfam" id="PF00583">
    <property type="entry name" value="Acetyltransf_1"/>
    <property type="match status" value="1"/>
</dbReference>